<sequence>MARRPRRNHSPAFKAKVALAALKGDKTMSELASQFDVHPNQ</sequence>
<accession>A0A1M4Y552</accession>
<evidence type="ECO:0000313" key="2">
    <source>
        <dbReference type="Proteomes" id="UP000325134"/>
    </source>
</evidence>
<organism evidence="1 2">
    <name type="scientific">Ruegeria intermedia</name>
    <dbReference type="NCBI Taxonomy" id="996115"/>
    <lineage>
        <taxon>Bacteria</taxon>
        <taxon>Pseudomonadati</taxon>
        <taxon>Pseudomonadota</taxon>
        <taxon>Alphaproteobacteria</taxon>
        <taxon>Rhodobacterales</taxon>
        <taxon>Roseobacteraceae</taxon>
        <taxon>Ruegeria</taxon>
    </lineage>
</organism>
<keyword evidence="2" id="KW-1185">Reference proteome</keyword>
<evidence type="ECO:0008006" key="3">
    <source>
        <dbReference type="Google" id="ProtNLM"/>
    </source>
</evidence>
<dbReference type="Proteomes" id="UP000325134">
    <property type="component" value="Unassembled WGS sequence"/>
</dbReference>
<dbReference type="GO" id="GO:0043565">
    <property type="term" value="F:sequence-specific DNA binding"/>
    <property type="evidence" value="ECO:0007669"/>
    <property type="project" value="InterPro"/>
</dbReference>
<dbReference type="InterPro" id="IPR010921">
    <property type="entry name" value="Trp_repressor/repl_initiator"/>
</dbReference>
<reference evidence="1 2" key="1">
    <citation type="submission" date="2016-11" db="EMBL/GenBank/DDBJ databases">
        <authorList>
            <person name="Varghese N."/>
            <person name="Submissions S."/>
        </authorList>
    </citation>
    <scope>NUCLEOTIDE SEQUENCE [LARGE SCALE GENOMIC DNA]</scope>
    <source>
        <strain evidence="1 2">DSM 29341</strain>
    </source>
</reference>
<protein>
    <recommendedName>
        <fullName evidence="3">Transposase</fullName>
    </recommendedName>
</protein>
<dbReference type="EMBL" id="FQVK01000014">
    <property type="protein sequence ID" value="SHF00756.1"/>
    <property type="molecule type" value="Genomic_DNA"/>
</dbReference>
<feature type="non-terminal residue" evidence="1">
    <location>
        <position position="41"/>
    </location>
</feature>
<dbReference type="AlphaFoldDB" id="A0A1M4Y552"/>
<proteinExistence type="predicted"/>
<dbReference type="RefSeq" id="WP_149776132.1">
    <property type="nucleotide sequence ID" value="NZ_FQVK01000014.1"/>
</dbReference>
<evidence type="ECO:0000313" key="1">
    <source>
        <dbReference type="EMBL" id="SHF00756.1"/>
    </source>
</evidence>
<gene>
    <name evidence="1" type="ORF">SAMN05444279_1141</name>
</gene>
<dbReference type="SUPFAM" id="SSF48295">
    <property type="entry name" value="TrpR-like"/>
    <property type="match status" value="1"/>
</dbReference>
<name>A0A1M4Y552_9RHOB</name>